<dbReference type="Proteomes" id="UP000886752">
    <property type="component" value="Unassembled WGS sequence"/>
</dbReference>
<protein>
    <submittedName>
        <fullName evidence="1">Uncharacterized protein</fullName>
    </submittedName>
</protein>
<sequence length="80" mass="9037">MSRYEFLGKRENLRLHRKAVLAEIQSHRESLLAACSIVNDAEDLDGEYIAVLGVKLSEGLIELKGIDRKIDILTRELGDE</sequence>
<organism evidence="1 2">
    <name type="scientific">Candidatus Desulfovibrio intestinipullorum</name>
    <dbReference type="NCBI Taxonomy" id="2838536"/>
    <lineage>
        <taxon>Bacteria</taxon>
        <taxon>Pseudomonadati</taxon>
        <taxon>Thermodesulfobacteriota</taxon>
        <taxon>Desulfovibrionia</taxon>
        <taxon>Desulfovibrionales</taxon>
        <taxon>Desulfovibrionaceae</taxon>
        <taxon>Desulfovibrio</taxon>
    </lineage>
</organism>
<comment type="caution">
    <text evidence="1">The sequence shown here is derived from an EMBL/GenBank/DDBJ whole genome shotgun (WGS) entry which is preliminary data.</text>
</comment>
<evidence type="ECO:0000313" key="1">
    <source>
        <dbReference type="EMBL" id="HIW01535.1"/>
    </source>
</evidence>
<dbReference type="AlphaFoldDB" id="A0A9D1TQA5"/>
<name>A0A9D1TQA5_9BACT</name>
<evidence type="ECO:0000313" key="2">
    <source>
        <dbReference type="Proteomes" id="UP000886752"/>
    </source>
</evidence>
<reference evidence="1" key="1">
    <citation type="journal article" date="2021" name="PeerJ">
        <title>Extensive microbial diversity within the chicken gut microbiome revealed by metagenomics and culture.</title>
        <authorList>
            <person name="Gilroy R."/>
            <person name="Ravi A."/>
            <person name="Getino M."/>
            <person name="Pursley I."/>
            <person name="Horton D.L."/>
            <person name="Alikhan N.F."/>
            <person name="Baker D."/>
            <person name="Gharbi K."/>
            <person name="Hall N."/>
            <person name="Watson M."/>
            <person name="Adriaenssens E.M."/>
            <person name="Foster-Nyarko E."/>
            <person name="Jarju S."/>
            <person name="Secka A."/>
            <person name="Antonio M."/>
            <person name="Oren A."/>
            <person name="Chaudhuri R.R."/>
            <person name="La Ragione R."/>
            <person name="Hildebrand F."/>
            <person name="Pallen M.J."/>
        </authorList>
    </citation>
    <scope>NUCLEOTIDE SEQUENCE</scope>
    <source>
        <strain evidence="1">ChiHecec2B26-446</strain>
    </source>
</reference>
<dbReference type="EMBL" id="DXHV01000083">
    <property type="protein sequence ID" value="HIW01535.1"/>
    <property type="molecule type" value="Genomic_DNA"/>
</dbReference>
<proteinExistence type="predicted"/>
<reference evidence="1" key="2">
    <citation type="submission" date="2021-04" db="EMBL/GenBank/DDBJ databases">
        <authorList>
            <person name="Gilroy R."/>
        </authorList>
    </citation>
    <scope>NUCLEOTIDE SEQUENCE</scope>
    <source>
        <strain evidence="1">ChiHecec2B26-446</strain>
    </source>
</reference>
<gene>
    <name evidence="1" type="ORF">H9894_10185</name>
</gene>
<accession>A0A9D1TQA5</accession>